<proteinExistence type="predicted"/>
<feature type="transmembrane region" description="Helical" evidence="2">
    <location>
        <begin position="157"/>
        <end position="178"/>
    </location>
</feature>
<evidence type="ECO:0000256" key="2">
    <source>
        <dbReference type="SAM" id="Phobius"/>
    </source>
</evidence>
<dbReference type="Proteomes" id="UP000292886">
    <property type="component" value="Chromosome"/>
</dbReference>
<keyword evidence="1" id="KW-0175">Coiled coil</keyword>
<protein>
    <submittedName>
        <fullName evidence="3">Uncharacterized protein</fullName>
    </submittedName>
</protein>
<name>A0A4P6YWG0_9LACO</name>
<evidence type="ECO:0000313" key="4">
    <source>
        <dbReference type="Proteomes" id="UP000292886"/>
    </source>
</evidence>
<dbReference type="KEGG" id="wei:EQG49_11850"/>
<gene>
    <name evidence="3" type="ORF">EQG49_11850</name>
</gene>
<evidence type="ECO:0000313" key="3">
    <source>
        <dbReference type="EMBL" id="QBO37097.1"/>
    </source>
</evidence>
<evidence type="ECO:0000256" key="1">
    <source>
        <dbReference type="SAM" id="Coils"/>
    </source>
</evidence>
<dbReference type="EMBL" id="CP037940">
    <property type="protein sequence ID" value="QBO37097.1"/>
    <property type="molecule type" value="Genomic_DNA"/>
</dbReference>
<accession>A0A4P6YWG0</accession>
<feature type="coiled-coil region" evidence="1">
    <location>
        <begin position="28"/>
        <end position="62"/>
    </location>
</feature>
<organism evidence="3 4">
    <name type="scientific">Periweissella cryptocerci</name>
    <dbReference type="NCBI Taxonomy" id="2506420"/>
    <lineage>
        <taxon>Bacteria</taxon>
        <taxon>Bacillati</taxon>
        <taxon>Bacillota</taxon>
        <taxon>Bacilli</taxon>
        <taxon>Lactobacillales</taxon>
        <taxon>Lactobacillaceae</taxon>
        <taxon>Periweissella</taxon>
    </lineage>
</organism>
<keyword evidence="2" id="KW-1133">Transmembrane helix</keyword>
<keyword evidence="2" id="KW-0812">Transmembrane</keyword>
<dbReference type="AlphaFoldDB" id="A0A4P6YWG0"/>
<reference evidence="4" key="1">
    <citation type="submission" date="2019-03" db="EMBL/GenBank/DDBJ databases">
        <title>Weissella sp. 26KH-42 Genome sequencing.</title>
        <authorList>
            <person name="Heo J."/>
            <person name="Kim S.-J."/>
            <person name="Kim J.-S."/>
            <person name="Hong S.-B."/>
            <person name="Kwon S.-W."/>
        </authorList>
    </citation>
    <scope>NUCLEOTIDE SEQUENCE [LARGE SCALE GENOMIC DNA]</scope>
    <source>
        <strain evidence="4">26KH-42</strain>
    </source>
</reference>
<sequence>MMNEGQRNKDNKLYDEMAELLATDTAMHEAASAQMDTNYRQLEELKNNVQSVKNQQVDILDDLDALLAANVKTSEFDDFEQQLAEESSEKRSRNILQTMDISDDWKELLEDNRAYAKEINFDISNPYLKLFSTQEFATLSHQLVDKYEISKLEKKDYAFAAVVGIIMGLVDAFLVGSITDGNNPLTKNAQGKLSKEVDNLYASVVQKMGRNIKINEILANKNDYIASQAKKGLQPSSKKLEQFDSLVDIAKNADRKKAIGYLEKHFKVNYDASNNAHVLSGNVTGINASNHHLLSLSHDPGPMGLIMGIFDQLTNKSTMIGTDGSIVRVVTDNASSLSGEGNIIKRIIDAVVNWFGHTMSDVAGTSGSVGRGAGLPVPFYAITQELQFGKFDANGSEMNAAGLAESLYKQGYDVRAFTAQAIPVLVAEVLVRLYWAFKQKFYYGKTWKESLPIGNKPDLAKLLLVAIATFETIDVADAIMRNGITPAILFRLNFGGLVDLGFRSIQVARNYSKHIKHLQKLDDDLQAEWDRLLVT</sequence>
<keyword evidence="4" id="KW-1185">Reference proteome</keyword>
<keyword evidence="2" id="KW-0472">Membrane</keyword>
<dbReference type="OrthoDB" id="1692525at2"/>
<dbReference type="RefSeq" id="WP_133364174.1">
    <property type="nucleotide sequence ID" value="NZ_CP037940.1"/>
</dbReference>